<organism evidence="2 3">
    <name type="scientific">Heterorhabditis bacteriophora</name>
    <name type="common">Entomopathogenic nematode worm</name>
    <dbReference type="NCBI Taxonomy" id="37862"/>
    <lineage>
        <taxon>Eukaryota</taxon>
        <taxon>Metazoa</taxon>
        <taxon>Ecdysozoa</taxon>
        <taxon>Nematoda</taxon>
        <taxon>Chromadorea</taxon>
        <taxon>Rhabditida</taxon>
        <taxon>Rhabditina</taxon>
        <taxon>Rhabditomorpha</taxon>
        <taxon>Strongyloidea</taxon>
        <taxon>Heterorhabditidae</taxon>
        <taxon>Heterorhabditis</taxon>
    </lineage>
</organism>
<dbReference type="WBParaSite" id="Hba_13442">
    <property type="protein sequence ID" value="Hba_13442"/>
    <property type="gene ID" value="Hba_13442"/>
</dbReference>
<accession>A0A1I7X7N8</accession>
<dbReference type="AlphaFoldDB" id="A0A1I7X7N8"/>
<reference evidence="3" key="1">
    <citation type="submission" date="2016-11" db="UniProtKB">
        <authorList>
            <consortium name="WormBaseParasite"/>
        </authorList>
    </citation>
    <scope>IDENTIFICATION</scope>
</reference>
<protein>
    <submittedName>
        <fullName evidence="3">Overexpressed in colon carcinoma 1 protein</fullName>
    </submittedName>
</protein>
<feature type="compositionally biased region" description="Polar residues" evidence="1">
    <location>
        <begin position="1"/>
        <end position="12"/>
    </location>
</feature>
<name>A0A1I7X7N8_HETBA</name>
<feature type="region of interest" description="Disordered" evidence="1">
    <location>
        <begin position="1"/>
        <end position="32"/>
    </location>
</feature>
<feature type="compositionally biased region" description="Basic and acidic residues" evidence="1">
    <location>
        <begin position="17"/>
        <end position="31"/>
    </location>
</feature>
<evidence type="ECO:0000256" key="1">
    <source>
        <dbReference type="SAM" id="MobiDB-lite"/>
    </source>
</evidence>
<proteinExistence type="predicted"/>
<dbReference type="Proteomes" id="UP000095283">
    <property type="component" value="Unplaced"/>
</dbReference>
<evidence type="ECO:0000313" key="3">
    <source>
        <dbReference type="WBParaSite" id="Hba_13442"/>
    </source>
</evidence>
<keyword evidence="2" id="KW-1185">Reference proteome</keyword>
<evidence type="ECO:0000313" key="2">
    <source>
        <dbReference type="Proteomes" id="UP000095283"/>
    </source>
</evidence>
<sequence length="82" mass="9031">MDNKNVGPSGSHPTDMVADRKVAEEEGEKTTTKYRLNKKNDSYCGPSVRVEDEAGKSAVTKPLRGKLAVMRDNGVKMTNNNY</sequence>